<evidence type="ECO:0000313" key="4">
    <source>
        <dbReference type="Proteomes" id="UP000267029"/>
    </source>
</evidence>
<dbReference type="AlphaFoldDB" id="A0A0R3U311"/>
<dbReference type="SUPFAM" id="SSF47473">
    <property type="entry name" value="EF-hand"/>
    <property type="match status" value="1"/>
</dbReference>
<dbReference type="EMBL" id="UXSR01000096">
    <property type="protein sequence ID" value="VDD74909.1"/>
    <property type="molecule type" value="Genomic_DNA"/>
</dbReference>
<dbReference type="Proteomes" id="UP000267029">
    <property type="component" value="Unassembled WGS sequence"/>
</dbReference>
<dbReference type="InterPro" id="IPR002048">
    <property type="entry name" value="EF_hand_dom"/>
</dbReference>
<keyword evidence="1" id="KW-0106">Calcium</keyword>
<dbReference type="PROSITE" id="PS00018">
    <property type="entry name" value="EF_HAND_1"/>
    <property type="match status" value="2"/>
</dbReference>
<dbReference type="InterPro" id="IPR011992">
    <property type="entry name" value="EF-hand-dom_pair"/>
</dbReference>
<dbReference type="PROSITE" id="PS50222">
    <property type="entry name" value="EF_HAND_2"/>
    <property type="match status" value="2"/>
</dbReference>
<dbReference type="Gene3D" id="1.10.238.10">
    <property type="entry name" value="EF-hand"/>
    <property type="match status" value="1"/>
</dbReference>
<dbReference type="CDD" id="cd00051">
    <property type="entry name" value="EFh"/>
    <property type="match status" value="1"/>
</dbReference>
<dbReference type="STRING" id="53468.A0A0R3U311"/>
<evidence type="ECO:0000256" key="1">
    <source>
        <dbReference type="ARBA" id="ARBA00022837"/>
    </source>
</evidence>
<dbReference type="SMART" id="SM00054">
    <property type="entry name" value="EFh"/>
    <property type="match status" value="2"/>
</dbReference>
<dbReference type="GO" id="GO:0005509">
    <property type="term" value="F:calcium ion binding"/>
    <property type="evidence" value="ECO:0007669"/>
    <property type="project" value="InterPro"/>
</dbReference>
<gene>
    <name evidence="3" type="ORF">MCOS_LOCUS912</name>
</gene>
<sequence>MTGNPFTIKMSTYAVLETKPKNATPEHPQLVFDLFSTTFALTGPMKPTVRVRSVQPIICSSLQDCVEETFAALDTDKSGKVSCAELKSALEKCKGEKIDEDVMKQFIAKFDTNKDGELSLEELRALF</sequence>
<dbReference type="Pfam" id="PF13499">
    <property type="entry name" value="EF-hand_7"/>
    <property type="match status" value="1"/>
</dbReference>
<feature type="domain" description="EF-hand" evidence="2">
    <location>
        <begin position="61"/>
        <end position="96"/>
    </location>
</feature>
<feature type="domain" description="EF-hand" evidence="2">
    <location>
        <begin position="98"/>
        <end position="127"/>
    </location>
</feature>
<evidence type="ECO:0000313" key="3">
    <source>
        <dbReference type="EMBL" id="VDD74909.1"/>
    </source>
</evidence>
<keyword evidence="4" id="KW-1185">Reference proteome</keyword>
<evidence type="ECO:0000259" key="2">
    <source>
        <dbReference type="PROSITE" id="PS50222"/>
    </source>
</evidence>
<proteinExistence type="predicted"/>
<accession>A0A0R3U311</accession>
<dbReference type="InterPro" id="IPR018247">
    <property type="entry name" value="EF_Hand_1_Ca_BS"/>
</dbReference>
<dbReference type="OrthoDB" id="120976at2759"/>
<name>A0A0R3U311_MESCO</name>
<reference evidence="3 4" key="1">
    <citation type="submission" date="2018-10" db="EMBL/GenBank/DDBJ databases">
        <authorList>
            <consortium name="Pathogen Informatics"/>
        </authorList>
    </citation>
    <scope>NUCLEOTIDE SEQUENCE [LARGE SCALE GENOMIC DNA]</scope>
</reference>
<protein>
    <recommendedName>
        <fullName evidence="2">EF-hand domain-containing protein</fullName>
    </recommendedName>
</protein>
<organism evidence="3 4">
    <name type="scientific">Mesocestoides corti</name>
    <name type="common">Flatworm</name>
    <dbReference type="NCBI Taxonomy" id="53468"/>
    <lineage>
        <taxon>Eukaryota</taxon>
        <taxon>Metazoa</taxon>
        <taxon>Spiralia</taxon>
        <taxon>Lophotrochozoa</taxon>
        <taxon>Platyhelminthes</taxon>
        <taxon>Cestoda</taxon>
        <taxon>Eucestoda</taxon>
        <taxon>Cyclophyllidea</taxon>
        <taxon>Mesocestoididae</taxon>
        <taxon>Mesocestoides</taxon>
    </lineage>
</organism>